<organism evidence="2 3">
    <name type="scientific">Thermoactinomyces intermedius</name>
    <dbReference type="NCBI Taxonomy" id="2024"/>
    <lineage>
        <taxon>Bacteria</taxon>
        <taxon>Bacillati</taxon>
        <taxon>Bacillota</taxon>
        <taxon>Bacilli</taxon>
        <taxon>Bacillales</taxon>
        <taxon>Thermoactinomycetaceae</taxon>
        <taxon>Thermoactinomyces</taxon>
    </lineage>
</organism>
<evidence type="ECO:0000313" key="2">
    <source>
        <dbReference type="EMBL" id="MBH8593875.1"/>
    </source>
</evidence>
<feature type="domain" description="Protein CotJB" evidence="1">
    <location>
        <begin position="12"/>
        <end position="87"/>
    </location>
</feature>
<dbReference type="AlphaFoldDB" id="A0A8I1AB01"/>
<dbReference type="InterPro" id="IPR016571">
    <property type="entry name" value="Spore_coat_assembly_CotJB"/>
</dbReference>
<comment type="caution">
    <text evidence="2">The sequence shown here is derived from an EMBL/GenBank/DDBJ whole genome shotgun (WGS) entry which is preliminary data.</text>
</comment>
<sequence>MDTYPDHAKRFQMLKQLQEVDFVLTELNLYLDTHPDDLSAIDQYNWYAKERDKLRRRYEKQFGPLMHFGHSFNRYPDGWNEGPWPWEI</sequence>
<dbReference type="Proteomes" id="UP000633619">
    <property type="component" value="Unassembled WGS sequence"/>
</dbReference>
<protein>
    <submittedName>
        <fullName evidence="2">Spore coat protein CotJB</fullName>
    </submittedName>
</protein>
<dbReference type="PIRSF" id="PIRSF010606">
    <property type="entry name" value="Spore_coat_CotJB"/>
    <property type="match status" value="1"/>
</dbReference>
<proteinExistence type="predicted"/>
<keyword evidence="2" id="KW-0167">Capsid protein</keyword>
<evidence type="ECO:0000313" key="3">
    <source>
        <dbReference type="Proteomes" id="UP000633619"/>
    </source>
</evidence>
<dbReference type="Pfam" id="PF12652">
    <property type="entry name" value="CotJB"/>
    <property type="match status" value="1"/>
</dbReference>
<keyword evidence="3" id="KW-1185">Reference proteome</keyword>
<evidence type="ECO:0000259" key="1">
    <source>
        <dbReference type="Pfam" id="PF12652"/>
    </source>
</evidence>
<reference evidence="2 3" key="1">
    <citation type="submission" date="2020-12" db="EMBL/GenBank/DDBJ databases">
        <title>WGS of Thermoactinomyces spp.</title>
        <authorList>
            <person name="Cheng K."/>
        </authorList>
    </citation>
    <scope>NUCLEOTIDE SEQUENCE [LARGE SCALE GENOMIC DNA]</scope>
    <source>
        <strain evidence="3">CICC 10671\DSM 43846</strain>
    </source>
</reference>
<dbReference type="InterPro" id="IPR024207">
    <property type="entry name" value="CotJB_dom"/>
</dbReference>
<accession>A0A8I1AB01</accession>
<keyword evidence="2" id="KW-0946">Virion</keyword>
<dbReference type="EMBL" id="JAECVW010000001">
    <property type="protein sequence ID" value="MBH8593875.1"/>
    <property type="molecule type" value="Genomic_DNA"/>
</dbReference>
<name>A0A8I1AB01_THEIN</name>
<dbReference type="RefSeq" id="WP_181731063.1">
    <property type="nucleotide sequence ID" value="NZ_JACEIR010000001.1"/>
</dbReference>
<gene>
    <name evidence="2" type="ORF">I8U20_00860</name>
</gene>